<dbReference type="InterPro" id="IPR014717">
    <property type="entry name" value="Transl_elong_EF1B/ribsomal_bS6"/>
</dbReference>
<keyword evidence="3" id="KW-0689">Ribosomal protein</keyword>
<dbReference type="GO" id="GO:0019843">
    <property type="term" value="F:rRNA binding"/>
    <property type="evidence" value="ECO:0007669"/>
    <property type="project" value="UniProtKB-UniRule"/>
</dbReference>
<dbReference type="CDD" id="cd00473">
    <property type="entry name" value="bS6"/>
    <property type="match status" value="1"/>
</dbReference>
<dbReference type="AlphaFoldDB" id="A0A1F8F8P2"/>
<dbReference type="InterPro" id="IPR035980">
    <property type="entry name" value="Ribosomal_bS6_sf"/>
</dbReference>
<dbReference type="Proteomes" id="UP000177167">
    <property type="component" value="Unassembled WGS sequence"/>
</dbReference>
<evidence type="ECO:0000313" key="6">
    <source>
        <dbReference type="Proteomes" id="UP000177167"/>
    </source>
</evidence>
<dbReference type="InterPro" id="IPR020814">
    <property type="entry name" value="Ribosomal_S6_plastid/chlpt"/>
</dbReference>
<keyword evidence="3" id="KW-0694">RNA-binding</keyword>
<dbReference type="GO" id="GO:1990904">
    <property type="term" value="C:ribonucleoprotein complex"/>
    <property type="evidence" value="ECO:0007669"/>
    <property type="project" value="UniProtKB-KW"/>
</dbReference>
<keyword evidence="3" id="KW-0699">rRNA-binding</keyword>
<dbReference type="GO" id="GO:0006412">
    <property type="term" value="P:translation"/>
    <property type="evidence" value="ECO:0007669"/>
    <property type="project" value="UniProtKB-UniRule"/>
</dbReference>
<feature type="region of interest" description="Disordered" evidence="4">
    <location>
        <begin position="109"/>
        <end position="144"/>
    </location>
</feature>
<comment type="similarity">
    <text evidence="1 3">Belongs to the bacterial ribosomal protein bS6 family.</text>
</comment>
<evidence type="ECO:0000313" key="5">
    <source>
        <dbReference type="EMBL" id="OGN08606.1"/>
    </source>
</evidence>
<dbReference type="InterPro" id="IPR000529">
    <property type="entry name" value="Ribosomal_bS6"/>
</dbReference>
<accession>A0A1F8F8P2</accession>
<name>A0A1F8F8P2_9BACT</name>
<evidence type="ECO:0000256" key="1">
    <source>
        <dbReference type="ARBA" id="ARBA00009512"/>
    </source>
</evidence>
<organism evidence="5 6">
    <name type="scientific">Candidatus Yanofskybacteria bacterium RIFCSPHIGHO2_02_FULL_41_11</name>
    <dbReference type="NCBI Taxonomy" id="1802675"/>
    <lineage>
        <taxon>Bacteria</taxon>
        <taxon>Candidatus Yanofskyibacteriota</taxon>
    </lineage>
</organism>
<evidence type="ECO:0000256" key="2">
    <source>
        <dbReference type="ARBA" id="ARBA00035294"/>
    </source>
</evidence>
<feature type="compositionally biased region" description="Basic and acidic residues" evidence="4">
    <location>
        <begin position="116"/>
        <end position="138"/>
    </location>
</feature>
<dbReference type="GO" id="GO:0003735">
    <property type="term" value="F:structural constituent of ribosome"/>
    <property type="evidence" value="ECO:0007669"/>
    <property type="project" value="InterPro"/>
</dbReference>
<dbReference type="HAMAP" id="MF_00360">
    <property type="entry name" value="Ribosomal_bS6"/>
    <property type="match status" value="1"/>
</dbReference>
<dbReference type="GO" id="GO:0005840">
    <property type="term" value="C:ribosome"/>
    <property type="evidence" value="ECO:0007669"/>
    <property type="project" value="UniProtKB-KW"/>
</dbReference>
<evidence type="ECO:0000256" key="3">
    <source>
        <dbReference type="HAMAP-Rule" id="MF_00360"/>
    </source>
</evidence>
<dbReference type="EMBL" id="MGJP01000058">
    <property type="protein sequence ID" value="OGN08606.1"/>
    <property type="molecule type" value="Genomic_DNA"/>
</dbReference>
<dbReference type="Gene3D" id="3.30.70.60">
    <property type="match status" value="1"/>
</dbReference>
<proteinExistence type="inferred from homology"/>
<dbReference type="SUPFAM" id="SSF54995">
    <property type="entry name" value="Ribosomal protein S6"/>
    <property type="match status" value="1"/>
</dbReference>
<comment type="caution">
    <text evidence="5">The sequence shown here is derived from an EMBL/GenBank/DDBJ whole genome shotgun (WGS) entry which is preliminary data.</text>
</comment>
<comment type="function">
    <text evidence="3">Binds together with bS18 to 16S ribosomal RNA.</text>
</comment>
<evidence type="ECO:0000256" key="4">
    <source>
        <dbReference type="SAM" id="MobiDB-lite"/>
    </source>
</evidence>
<keyword evidence="3" id="KW-0687">Ribonucleoprotein</keyword>
<sequence length="144" mass="16640">MANDKTIYELAFHLNPDLEEARAQQLAQSIESCVTSSGGIISFKKEPERTRLSYPIKHKRQAYFGYIHFNLDLPEKLANIDEEVRHNNDILRYLTVKIPADTGKVKFRFKPQKPRVTSEKPAEKKTPEESKELDKELENIIGNL</sequence>
<gene>
    <name evidence="3" type="primary">rpsF</name>
    <name evidence="5" type="ORF">A3J46_02795</name>
</gene>
<reference evidence="5 6" key="1">
    <citation type="journal article" date="2016" name="Nat. Commun.">
        <title>Thousands of microbial genomes shed light on interconnected biogeochemical processes in an aquifer system.</title>
        <authorList>
            <person name="Anantharaman K."/>
            <person name="Brown C.T."/>
            <person name="Hug L.A."/>
            <person name="Sharon I."/>
            <person name="Castelle C.J."/>
            <person name="Probst A.J."/>
            <person name="Thomas B.C."/>
            <person name="Singh A."/>
            <person name="Wilkins M.J."/>
            <person name="Karaoz U."/>
            <person name="Brodie E.L."/>
            <person name="Williams K.H."/>
            <person name="Hubbard S.S."/>
            <person name="Banfield J.F."/>
        </authorList>
    </citation>
    <scope>NUCLEOTIDE SEQUENCE [LARGE SCALE GENOMIC DNA]</scope>
</reference>
<dbReference type="Pfam" id="PF01250">
    <property type="entry name" value="Ribosomal_S6"/>
    <property type="match status" value="1"/>
</dbReference>
<protein>
    <recommendedName>
        <fullName evidence="2 3">Small ribosomal subunit protein bS6</fullName>
    </recommendedName>
</protein>